<feature type="region of interest" description="Disordered" evidence="1">
    <location>
        <begin position="1"/>
        <end position="25"/>
    </location>
</feature>
<protein>
    <submittedName>
        <fullName evidence="2">Uncharacterized protein</fullName>
    </submittedName>
</protein>
<reference evidence="2" key="1">
    <citation type="submission" date="2018-02" db="EMBL/GenBank/DDBJ databases">
        <title>Rhizophora mucronata_Transcriptome.</title>
        <authorList>
            <person name="Meera S.P."/>
            <person name="Sreeshan A."/>
            <person name="Augustine A."/>
        </authorList>
    </citation>
    <scope>NUCLEOTIDE SEQUENCE</scope>
    <source>
        <tissue evidence="2">Leaf</tissue>
    </source>
</reference>
<proteinExistence type="predicted"/>
<evidence type="ECO:0000313" key="2">
    <source>
        <dbReference type="EMBL" id="MBX63907.1"/>
    </source>
</evidence>
<feature type="compositionally biased region" description="Basic residues" evidence="1">
    <location>
        <begin position="10"/>
        <end position="19"/>
    </location>
</feature>
<dbReference type="AlphaFoldDB" id="A0A2P2QAE7"/>
<sequence length="25" mass="3037">MWTCMWRAGNSKKLKNKRKLPSENE</sequence>
<accession>A0A2P2QAE7</accession>
<name>A0A2P2QAE7_RHIMU</name>
<dbReference type="EMBL" id="GGEC01083423">
    <property type="protein sequence ID" value="MBX63907.1"/>
    <property type="molecule type" value="Transcribed_RNA"/>
</dbReference>
<organism evidence="2">
    <name type="scientific">Rhizophora mucronata</name>
    <name type="common">Asiatic mangrove</name>
    <dbReference type="NCBI Taxonomy" id="61149"/>
    <lineage>
        <taxon>Eukaryota</taxon>
        <taxon>Viridiplantae</taxon>
        <taxon>Streptophyta</taxon>
        <taxon>Embryophyta</taxon>
        <taxon>Tracheophyta</taxon>
        <taxon>Spermatophyta</taxon>
        <taxon>Magnoliopsida</taxon>
        <taxon>eudicotyledons</taxon>
        <taxon>Gunneridae</taxon>
        <taxon>Pentapetalae</taxon>
        <taxon>rosids</taxon>
        <taxon>fabids</taxon>
        <taxon>Malpighiales</taxon>
        <taxon>Rhizophoraceae</taxon>
        <taxon>Rhizophora</taxon>
    </lineage>
</organism>
<evidence type="ECO:0000256" key="1">
    <source>
        <dbReference type="SAM" id="MobiDB-lite"/>
    </source>
</evidence>